<evidence type="ECO:0000313" key="1">
    <source>
        <dbReference type="EMBL" id="MCC2177957.1"/>
    </source>
</evidence>
<dbReference type="Proteomes" id="UP001298753">
    <property type="component" value="Unassembled WGS sequence"/>
</dbReference>
<comment type="caution">
    <text evidence="1">The sequence shown here is derived from an EMBL/GenBank/DDBJ whole genome shotgun (WGS) entry which is preliminary data.</text>
</comment>
<evidence type="ECO:0000313" key="2">
    <source>
        <dbReference type="Proteomes" id="UP001298753"/>
    </source>
</evidence>
<accession>A0AAW4VYC6</accession>
<proteinExistence type="predicted"/>
<organism evidence="1 2">
    <name type="scientific">Agathobaculum butyriciproducens</name>
    <dbReference type="NCBI Taxonomy" id="1628085"/>
    <lineage>
        <taxon>Bacteria</taxon>
        <taxon>Bacillati</taxon>
        <taxon>Bacillota</taxon>
        <taxon>Clostridia</taxon>
        <taxon>Eubacteriales</taxon>
        <taxon>Butyricicoccaceae</taxon>
        <taxon>Agathobaculum</taxon>
    </lineage>
</organism>
<name>A0AAW4VYC6_9FIRM</name>
<sequence length="63" mass="7355">MSFDYEILSQNDLLELFPFGRSKLNALLRAGVLPVTKVGRDYITTRAELDRWFAANRGREIFY</sequence>
<reference evidence="1 2" key="1">
    <citation type="submission" date="2021-10" db="EMBL/GenBank/DDBJ databases">
        <title>Anaerobic single-cell dispensing facilitates the cultivation of human gut bacteria.</title>
        <authorList>
            <person name="Afrizal A."/>
        </authorList>
    </citation>
    <scope>NUCLEOTIDE SEQUENCE [LARGE SCALE GENOMIC DNA]</scope>
    <source>
        <strain evidence="1 2">CLA-AA-H270</strain>
    </source>
</reference>
<dbReference type="EMBL" id="JAJEPX010000086">
    <property type="protein sequence ID" value="MCC2177957.1"/>
    <property type="molecule type" value="Genomic_DNA"/>
</dbReference>
<dbReference type="AlphaFoldDB" id="A0AAW4VYC6"/>
<dbReference type="RefSeq" id="WP_110435425.1">
    <property type="nucleotide sequence ID" value="NZ_DBFBDK010000099.1"/>
</dbReference>
<keyword evidence="2" id="KW-1185">Reference proteome</keyword>
<protein>
    <submittedName>
        <fullName evidence="1">Helix-turn-helix domain-containing protein</fullName>
    </submittedName>
</protein>
<gene>
    <name evidence="1" type="ORF">LKD22_12640</name>
</gene>